<accession>A0A5C6TVA3</accession>
<proteinExistence type="predicted"/>
<dbReference type="AlphaFoldDB" id="A0A5C6TVA3"/>
<dbReference type="InterPro" id="IPR002686">
    <property type="entry name" value="Transposase_17"/>
</dbReference>
<dbReference type="GO" id="GO:0004803">
    <property type="term" value="F:transposase activity"/>
    <property type="evidence" value="ECO:0007669"/>
    <property type="project" value="InterPro"/>
</dbReference>
<evidence type="ECO:0000313" key="4">
    <source>
        <dbReference type="Proteomes" id="UP000321249"/>
    </source>
</evidence>
<evidence type="ECO:0000313" key="3">
    <source>
        <dbReference type="EMBL" id="TXC64060.1"/>
    </source>
</evidence>
<name>A0A5C6TVA3_9SPHN</name>
<dbReference type="SUPFAM" id="SSF143422">
    <property type="entry name" value="Transposase IS200-like"/>
    <property type="match status" value="1"/>
</dbReference>
<reference evidence="3 4" key="1">
    <citation type="journal article" date="2015" name="J. Microbiol.">
        <title>Sphingosinicella ginsenosidimutans sp. nov., with ginsenoside converting activity.</title>
        <authorList>
            <person name="Kim J.K."/>
            <person name="Kang M.S."/>
            <person name="Park S.C."/>
            <person name="Kim K.M."/>
            <person name="Choi K."/>
            <person name="Yoon M.H."/>
            <person name="Im W.T."/>
        </authorList>
    </citation>
    <scope>NUCLEOTIDE SEQUENCE [LARGE SCALE GENOMIC DNA]</scope>
    <source>
        <strain evidence="3 4">BS-11</strain>
    </source>
</reference>
<dbReference type="PANTHER" id="PTHR34322:SF2">
    <property type="entry name" value="TRANSPOSASE IS200-LIKE DOMAIN-CONTAINING PROTEIN"/>
    <property type="match status" value="1"/>
</dbReference>
<dbReference type="Pfam" id="PF01797">
    <property type="entry name" value="Y1_Tnp"/>
    <property type="match status" value="1"/>
</dbReference>
<keyword evidence="4" id="KW-1185">Reference proteome</keyword>
<dbReference type="OrthoDB" id="9794403at2"/>
<dbReference type="EMBL" id="VOQQ01000001">
    <property type="protein sequence ID" value="TXC64060.1"/>
    <property type="molecule type" value="Genomic_DNA"/>
</dbReference>
<evidence type="ECO:0000259" key="2">
    <source>
        <dbReference type="SMART" id="SM01321"/>
    </source>
</evidence>
<dbReference type="Proteomes" id="UP000321249">
    <property type="component" value="Unassembled WGS sequence"/>
</dbReference>
<evidence type="ECO:0000256" key="1">
    <source>
        <dbReference type="SAM" id="MobiDB-lite"/>
    </source>
</evidence>
<feature type="region of interest" description="Disordered" evidence="1">
    <location>
        <begin position="205"/>
        <end position="229"/>
    </location>
</feature>
<sequence>MARLPRMVLPGIPHHVTQRGNRRERTFFEDGDYALYLDLLADASVRHGVEVWAYCLMPNHVHIVAVPRDADALGRTFRHVHRHYTGYVNARMRVTGHLWQGRFSSVAMDEAHLLAAFRYVALNPVRARLVARAADWRWSSTRAHLAARDDHVVRVAPAIERTGDFGAFLAEEFDEAFTYAALRKAETLGRPVGSREWLEGMQAKSGQQLLPGKRGPKPKIVSGLSHLSP</sequence>
<dbReference type="InterPro" id="IPR036515">
    <property type="entry name" value="Transposase_17_sf"/>
</dbReference>
<dbReference type="GO" id="GO:0003677">
    <property type="term" value="F:DNA binding"/>
    <property type="evidence" value="ECO:0007669"/>
    <property type="project" value="InterPro"/>
</dbReference>
<dbReference type="GO" id="GO:0006313">
    <property type="term" value="P:DNA transposition"/>
    <property type="evidence" value="ECO:0007669"/>
    <property type="project" value="InterPro"/>
</dbReference>
<dbReference type="Gene3D" id="3.30.70.1290">
    <property type="entry name" value="Transposase IS200-like"/>
    <property type="match status" value="1"/>
</dbReference>
<comment type="caution">
    <text evidence="3">The sequence shown here is derived from an EMBL/GenBank/DDBJ whole genome shotgun (WGS) entry which is preliminary data.</text>
</comment>
<gene>
    <name evidence="3" type="ORF">FRZ32_10555</name>
</gene>
<organism evidence="3 4">
    <name type="scientific">Allosphingosinicella ginsenosidimutans</name>
    <dbReference type="NCBI Taxonomy" id="1176539"/>
    <lineage>
        <taxon>Bacteria</taxon>
        <taxon>Pseudomonadati</taxon>
        <taxon>Pseudomonadota</taxon>
        <taxon>Alphaproteobacteria</taxon>
        <taxon>Sphingomonadales</taxon>
        <taxon>Sphingomonadaceae</taxon>
        <taxon>Allosphingosinicella</taxon>
    </lineage>
</organism>
<feature type="domain" description="Transposase IS200-like" evidence="2">
    <location>
        <begin position="9"/>
        <end position="123"/>
    </location>
</feature>
<dbReference type="SMART" id="SM01321">
    <property type="entry name" value="Y1_Tnp"/>
    <property type="match status" value="1"/>
</dbReference>
<protein>
    <submittedName>
        <fullName evidence="3">Transposase</fullName>
    </submittedName>
</protein>
<dbReference type="PANTHER" id="PTHR34322">
    <property type="entry name" value="TRANSPOSASE, Y1_TNP DOMAIN-CONTAINING"/>
    <property type="match status" value="1"/>
</dbReference>